<dbReference type="InterPro" id="IPR050773">
    <property type="entry name" value="CbxX/CfxQ_RuBisCO_ESX"/>
</dbReference>
<dbReference type="InterPro" id="IPR003959">
    <property type="entry name" value="ATPase_AAA_core"/>
</dbReference>
<evidence type="ECO:0000256" key="1">
    <source>
        <dbReference type="ARBA" id="ARBA00010378"/>
    </source>
</evidence>
<dbReference type="Proteomes" id="UP000322873">
    <property type="component" value="Unassembled WGS sequence"/>
</dbReference>
<dbReference type="SMART" id="SM00382">
    <property type="entry name" value="AAA"/>
    <property type="match status" value="2"/>
</dbReference>
<dbReference type="Pfam" id="PF17866">
    <property type="entry name" value="AAA_lid_6"/>
    <property type="match status" value="1"/>
</dbReference>
<accession>A0A5M9JVF2</accession>
<evidence type="ECO:0000259" key="5">
    <source>
        <dbReference type="SMART" id="SM00382"/>
    </source>
</evidence>
<gene>
    <name evidence="6" type="ORF">EYC84_002022</name>
</gene>
<dbReference type="InterPro" id="IPR027417">
    <property type="entry name" value="P-loop_NTPase"/>
</dbReference>
<comment type="similarity">
    <text evidence="1">Belongs to the CbxX/CfxQ family.</text>
</comment>
<keyword evidence="7" id="KW-1185">Reference proteome</keyword>
<dbReference type="InterPro" id="IPR000641">
    <property type="entry name" value="CbxX/CfxQ"/>
</dbReference>
<feature type="region of interest" description="Disordered" evidence="4">
    <location>
        <begin position="683"/>
        <end position="709"/>
    </location>
</feature>
<reference evidence="6 7" key="1">
    <citation type="submission" date="2019-06" db="EMBL/GenBank/DDBJ databases">
        <title>Genome Sequence of the Brown Rot Fungal Pathogen Monilinia fructicola.</title>
        <authorList>
            <person name="De Miccolis Angelini R.M."/>
            <person name="Landi L."/>
            <person name="Abate D."/>
            <person name="Pollastro S."/>
            <person name="Romanazzi G."/>
            <person name="Faretra F."/>
        </authorList>
    </citation>
    <scope>NUCLEOTIDE SEQUENCE [LARGE SCALE GENOMIC DNA]</scope>
    <source>
        <strain evidence="6 7">Mfrc123</strain>
    </source>
</reference>
<dbReference type="AlphaFoldDB" id="A0A5M9JVF2"/>
<feature type="domain" description="AAA+ ATPase" evidence="5">
    <location>
        <begin position="284"/>
        <end position="422"/>
    </location>
</feature>
<dbReference type="InterPro" id="IPR041627">
    <property type="entry name" value="AAA_lid_6"/>
</dbReference>
<sequence length="709" mass="79366">MIKTNYARELRNLPPINTSLNRVFLGSPGTGKTTVAKLYGRILSDLGLLSNGEVVIKNPADFIGSAMGQSEENTKNILASTVGKVLIIDEAYMLYSSSDKGGGGADIYRTAVIDTIVAEVQKYKMEEMFQNVNPGLTRRFALKDAFRFADFNDKELEEILNLKIKTQGLGATTDAVSVAIDLLGRARNGLNFGNGGEVENLISRAKQNYQSRQSKLPADQRSIDFVFEPQDFDPDFDRAAGAETNLRELFKGVMGCDSIIAKLEGYLRVAKRMKKLGKDPTTHIPMNFIFKGPPGTGKTTTTARKIGQVYYDLGLLSEVKVVECSASDLVGQYVGQTGPKTIKQLELGLGKVLFIDEAYRLGQGHFAQEAIDELVDSMTKPKFASKMIIILAGYENDMNRLLSANEGLNSRFADEIVFPALSPKDSLLVLQNALKKENISIDCLKDISSHRPFLNMITELSVLPAWGNARDMITLAKSMILAVYQSAMDPISDNSKILLSYDEATACIQTMIDSKKGRAMVQGQPRSNYSTHDPVMEMPHKLRTSPEMNVNTVTSMKTNTRQKEEKQPSMEVIVPERFEDGVARDVGVSDAVWAQLQQDKRAIEEEARIYAEETRRKQKEIQALEEAEKKAREEAEREIEARNKAERQKQLRLREEARIRQLKAMAERKRIEQERKRLRLEEVKRRQKEKGGTGQIDKNGCLRGWISVD</sequence>
<proteinExistence type="inferred from homology"/>
<dbReference type="InterPro" id="IPR003593">
    <property type="entry name" value="AAA+_ATPase"/>
</dbReference>
<dbReference type="Gene3D" id="3.40.50.300">
    <property type="entry name" value="P-loop containing nucleotide triphosphate hydrolases"/>
    <property type="match status" value="2"/>
</dbReference>
<protein>
    <recommendedName>
        <fullName evidence="5">AAA+ ATPase domain-containing protein</fullName>
    </recommendedName>
</protein>
<organism evidence="6 7">
    <name type="scientific">Monilinia fructicola</name>
    <name type="common">Brown rot fungus</name>
    <name type="synonym">Ciboria fructicola</name>
    <dbReference type="NCBI Taxonomy" id="38448"/>
    <lineage>
        <taxon>Eukaryota</taxon>
        <taxon>Fungi</taxon>
        <taxon>Dikarya</taxon>
        <taxon>Ascomycota</taxon>
        <taxon>Pezizomycotina</taxon>
        <taxon>Leotiomycetes</taxon>
        <taxon>Helotiales</taxon>
        <taxon>Sclerotiniaceae</taxon>
        <taxon>Monilinia</taxon>
    </lineage>
</organism>
<dbReference type="PRINTS" id="PR00819">
    <property type="entry name" value="CBXCFQXSUPER"/>
</dbReference>
<dbReference type="Gene3D" id="1.10.8.60">
    <property type="match status" value="1"/>
</dbReference>
<dbReference type="PANTHER" id="PTHR43392">
    <property type="entry name" value="AAA-TYPE ATPASE FAMILY PROTEIN / ANKYRIN REPEAT FAMILY PROTEIN"/>
    <property type="match status" value="1"/>
</dbReference>
<evidence type="ECO:0000256" key="4">
    <source>
        <dbReference type="SAM" id="MobiDB-lite"/>
    </source>
</evidence>
<keyword evidence="2" id="KW-0547">Nucleotide-binding</keyword>
<dbReference type="PANTHER" id="PTHR43392:SF2">
    <property type="entry name" value="AAA-TYPE ATPASE FAMILY PROTEIN _ ANKYRIN REPEAT FAMILY PROTEIN"/>
    <property type="match status" value="1"/>
</dbReference>
<dbReference type="FunFam" id="1.10.8.60:FF:000159">
    <property type="entry name" value="p-loop containing nucleoside triphosphate hydrolase protein"/>
    <property type="match status" value="1"/>
</dbReference>
<dbReference type="GO" id="GO:0005524">
    <property type="term" value="F:ATP binding"/>
    <property type="evidence" value="ECO:0007669"/>
    <property type="project" value="UniProtKB-KW"/>
</dbReference>
<dbReference type="CDD" id="cd00009">
    <property type="entry name" value="AAA"/>
    <property type="match status" value="1"/>
</dbReference>
<dbReference type="FunFam" id="3.40.50.300:FF:000216">
    <property type="entry name" value="Type VII secretion ATPase EccA"/>
    <property type="match status" value="1"/>
</dbReference>
<name>A0A5M9JVF2_MONFR</name>
<dbReference type="VEuPathDB" id="FungiDB:MFRU_018g01120"/>
<comment type="caution">
    <text evidence="6">The sequence shown here is derived from an EMBL/GenBank/DDBJ whole genome shotgun (WGS) entry which is preliminary data.</text>
</comment>
<dbReference type="GO" id="GO:0016887">
    <property type="term" value="F:ATP hydrolysis activity"/>
    <property type="evidence" value="ECO:0007669"/>
    <property type="project" value="InterPro"/>
</dbReference>
<evidence type="ECO:0000256" key="3">
    <source>
        <dbReference type="ARBA" id="ARBA00022840"/>
    </source>
</evidence>
<dbReference type="EMBL" id="VICG01000005">
    <property type="protein sequence ID" value="KAA8572099.1"/>
    <property type="molecule type" value="Genomic_DNA"/>
</dbReference>
<dbReference type="Pfam" id="PF00004">
    <property type="entry name" value="AAA"/>
    <property type="match status" value="2"/>
</dbReference>
<feature type="domain" description="AAA+ ATPase" evidence="5">
    <location>
        <begin position="18"/>
        <end position="196"/>
    </location>
</feature>
<dbReference type="SUPFAM" id="SSF52540">
    <property type="entry name" value="P-loop containing nucleoside triphosphate hydrolases"/>
    <property type="match status" value="2"/>
</dbReference>
<evidence type="ECO:0000313" key="6">
    <source>
        <dbReference type="EMBL" id="KAA8572099.1"/>
    </source>
</evidence>
<evidence type="ECO:0000313" key="7">
    <source>
        <dbReference type="Proteomes" id="UP000322873"/>
    </source>
</evidence>
<keyword evidence="3" id="KW-0067">ATP-binding</keyword>
<evidence type="ECO:0000256" key="2">
    <source>
        <dbReference type="ARBA" id="ARBA00022741"/>
    </source>
</evidence>